<organism evidence="7 8">
    <name type="scientific">Bacteroides fluxus YIT 12057</name>
    <dbReference type="NCBI Taxonomy" id="763034"/>
    <lineage>
        <taxon>Bacteria</taxon>
        <taxon>Pseudomonadati</taxon>
        <taxon>Bacteroidota</taxon>
        <taxon>Bacteroidia</taxon>
        <taxon>Bacteroidales</taxon>
        <taxon>Bacteroidaceae</taxon>
        <taxon>Bacteroides</taxon>
    </lineage>
</organism>
<evidence type="ECO:0000256" key="1">
    <source>
        <dbReference type="ARBA" id="ARBA00004561"/>
    </source>
</evidence>
<dbReference type="HOGENOM" id="CLU_658347_0_0_10"/>
<evidence type="ECO:0000256" key="4">
    <source>
        <dbReference type="ARBA" id="ARBA00023263"/>
    </source>
</evidence>
<evidence type="ECO:0000259" key="6">
    <source>
        <dbReference type="Pfam" id="PF06321"/>
    </source>
</evidence>
<feature type="domain" description="Major fimbrial subunit protein N-terminal" evidence="6">
    <location>
        <begin position="43"/>
        <end position="143"/>
    </location>
</feature>
<evidence type="ECO:0000256" key="5">
    <source>
        <dbReference type="SAM" id="SignalP"/>
    </source>
</evidence>
<comment type="similarity">
    <text evidence="2">Belongs to the bacteroidetes fimbrillin superfamily. FimA/Mfa1 family.</text>
</comment>
<name>F3PWB3_9BACE</name>
<dbReference type="AlphaFoldDB" id="F3PWB3"/>
<evidence type="ECO:0000313" key="8">
    <source>
        <dbReference type="Proteomes" id="UP000003416"/>
    </source>
</evidence>
<sequence length="417" mass="47984">MNMKTIYHIFNVCMSFLLLASCQKDGITTGSGIDDAGGESVSLVFSFAGAGETSRAATPADEEIMLEEGKVNNLLYAVFQSKKLRVMEYKDLSGLDYSTGENNQYETDHLDKAHFDANTEIFVVANVTEEIKKDLTDTLNLAGEALYMCWRKYEYNLDLNAESGKAESRRIENPLMAGYLPLSRNFDASIIVHVEHIYCRIWFEFEWKDVPEAERVVIDSIMIDGLVDNTWLFNTETQSLDNNPDNPVKSKEKVENYKTQNPFLGDLTLKEYPYHDAGEDGTKTILMRMEKRNYKTVCRYPLENGEMSKTQRPVRYYVYSYQWAGITIDDDPLVTLYYHFKKKDNSSTDGSLAEVHKRAKARLYDETHYPGKRHHGLLRNYTYKLDCKVSTLTNSLDLHIMSVPWLKHDIDDIPVFE</sequence>
<keyword evidence="3 5" id="KW-0732">Signal</keyword>
<comment type="caution">
    <text evidence="7">The sequence shown here is derived from an EMBL/GenBank/DDBJ whole genome shotgun (WGS) entry which is preliminary data.</text>
</comment>
<dbReference type="EMBL" id="AFBN01000095">
    <property type="protein sequence ID" value="EGF52462.1"/>
    <property type="molecule type" value="Genomic_DNA"/>
</dbReference>
<feature type="chain" id="PRO_5003305895" description="Major fimbrial subunit protein N-terminal domain-containing protein" evidence="5">
    <location>
        <begin position="21"/>
        <end position="417"/>
    </location>
</feature>
<dbReference type="STRING" id="763034.HMPREF9446_03048"/>
<dbReference type="GO" id="GO:0009289">
    <property type="term" value="C:pilus"/>
    <property type="evidence" value="ECO:0007669"/>
    <property type="project" value="UniProtKB-SubCell"/>
</dbReference>
<evidence type="ECO:0000256" key="2">
    <source>
        <dbReference type="ARBA" id="ARBA00006011"/>
    </source>
</evidence>
<dbReference type="InterPro" id="IPR029141">
    <property type="entry name" value="FimA_N"/>
</dbReference>
<evidence type="ECO:0000256" key="3">
    <source>
        <dbReference type="ARBA" id="ARBA00022729"/>
    </source>
</evidence>
<keyword evidence="8" id="KW-1185">Reference proteome</keyword>
<proteinExistence type="inferred from homology"/>
<accession>F3PWB3</accession>
<dbReference type="Proteomes" id="UP000003416">
    <property type="component" value="Unassembled WGS sequence"/>
</dbReference>
<gene>
    <name evidence="7" type="ORF">HMPREF9446_03048</name>
</gene>
<feature type="signal peptide" evidence="5">
    <location>
        <begin position="1"/>
        <end position="20"/>
    </location>
</feature>
<reference evidence="7 8" key="1">
    <citation type="submission" date="2011-02" db="EMBL/GenBank/DDBJ databases">
        <authorList>
            <person name="Weinstock G."/>
            <person name="Sodergren E."/>
            <person name="Clifton S."/>
            <person name="Fulton L."/>
            <person name="Fulton B."/>
            <person name="Courtney L."/>
            <person name="Fronick C."/>
            <person name="Harrison M."/>
            <person name="Strong C."/>
            <person name="Farmer C."/>
            <person name="Delahaunty K."/>
            <person name="Markovic C."/>
            <person name="Hall O."/>
            <person name="Minx P."/>
            <person name="Tomlinson C."/>
            <person name="Mitreva M."/>
            <person name="Hou S."/>
            <person name="Chen J."/>
            <person name="Wollam A."/>
            <person name="Pepin K.H."/>
            <person name="Johnson M."/>
            <person name="Bhonagiri V."/>
            <person name="Zhang X."/>
            <person name="Suruliraj S."/>
            <person name="Warren W."/>
            <person name="Chinwalla A."/>
            <person name="Mardis E.R."/>
            <person name="Wilson R.K."/>
        </authorList>
    </citation>
    <scope>NUCLEOTIDE SEQUENCE [LARGE SCALE GENOMIC DNA]</scope>
    <source>
        <strain evidence="7 8">YIT 12057</strain>
    </source>
</reference>
<dbReference type="PROSITE" id="PS51257">
    <property type="entry name" value="PROKAR_LIPOPROTEIN"/>
    <property type="match status" value="1"/>
</dbReference>
<keyword evidence="4" id="KW-0281">Fimbrium</keyword>
<comment type="subcellular location">
    <subcellularLocation>
        <location evidence="1">Fimbrium</location>
    </subcellularLocation>
</comment>
<protein>
    <recommendedName>
        <fullName evidence="6">Major fimbrial subunit protein N-terminal domain-containing protein</fullName>
    </recommendedName>
</protein>
<evidence type="ECO:0000313" key="7">
    <source>
        <dbReference type="EMBL" id="EGF52462.1"/>
    </source>
</evidence>
<dbReference type="Pfam" id="PF06321">
    <property type="entry name" value="P_gingi_FimA"/>
    <property type="match status" value="1"/>
</dbReference>